<keyword evidence="7" id="KW-1185">Reference proteome</keyword>
<dbReference type="PROSITE" id="PS50850">
    <property type="entry name" value="MFS"/>
    <property type="match status" value="1"/>
</dbReference>
<feature type="transmembrane region" description="Helical" evidence="5">
    <location>
        <begin position="243"/>
        <end position="262"/>
    </location>
</feature>
<feature type="transmembrane region" description="Helical" evidence="5">
    <location>
        <begin position="184"/>
        <end position="204"/>
    </location>
</feature>
<dbReference type="WBParaSite" id="ACRNAN_scaffold736.g8672.t1">
    <property type="protein sequence ID" value="ACRNAN_scaffold736.g8672.t1"/>
    <property type="gene ID" value="ACRNAN_scaffold736.g8672"/>
</dbReference>
<feature type="transmembrane region" description="Helical" evidence="5">
    <location>
        <begin position="52"/>
        <end position="73"/>
    </location>
</feature>
<evidence type="ECO:0000256" key="5">
    <source>
        <dbReference type="SAM" id="Phobius"/>
    </source>
</evidence>
<feature type="transmembrane region" description="Helical" evidence="5">
    <location>
        <begin position="274"/>
        <end position="294"/>
    </location>
</feature>
<dbReference type="InterPro" id="IPR036259">
    <property type="entry name" value="MFS_trans_sf"/>
</dbReference>
<keyword evidence="3 5" id="KW-1133">Transmembrane helix</keyword>
<keyword evidence="2 5" id="KW-0812">Transmembrane</keyword>
<name>A0A914EF80_9BILA</name>
<sequence length="404" mass="45693">MIGLMIGAIIFGQISDVFGRKPTLLVAIILSNICNVAASFTNSLFWFSFTNFFVNVFNAGGFAVLPIFALEFLPPKDRLWISNMFGGNPIIMITGLLAYLCGDWRTLARTTSTLVIPAVILCCFLSESPRFLIQKGRMADAKDILKRIHRLDKRPFDESLVDFVLNKENQIFLEKQAKKKNYSLLHLFYTPSLMRYTLSLAISIFTTSLIVFGLTFNMESISGGIIAIIEVKCARFGRKSNHFLTLFITATCLFIFFVVQVTGNQAALSMLLRIMTLLILGFMAQIYFLNGVCATELFPTSIRNMAYSFGALFNRLGITCAPQVFFLAEIWKPLPYLSMFLLVVFDMLFFQFNVTETKNNPLSDHMPGKNESWSCLRKNNNLPTTLPTLEASEKDQKLLENEEM</sequence>
<evidence type="ECO:0000313" key="8">
    <source>
        <dbReference type="WBParaSite" id="ACRNAN_scaffold736.g8672.t1"/>
    </source>
</evidence>
<accession>A0A914EF80</accession>
<evidence type="ECO:0000313" key="7">
    <source>
        <dbReference type="Proteomes" id="UP000887540"/>
    </source>
</evidence>
<protein>
    <submittedName>
        <fullName evidence="8">Major facilitator superfamily (MFS) profile domain-containing protein</fullName>
    </submittedName>
</protein>
<dbReference type="Pfam" id="PF00083">
    <property type="entry name" value="Sugar_tr"/>
    <property type="match status" value="1"/>
</dbReference>
<comment type="subcellular location">
    <subcellularLocation>
        <location evidence="1">Membrane</location>
        <topology evidence="1">Multi-pass membrane protein</topology>
    </subcellularLocation>
</comment>
<evidence type="ECO:0000256" key="2">
    <source>
        <dbReference type="ARBA" id="ARBA00022692"/>
    </source>
</evidence>
<proteinExistence type="predicted"/>
<dbReference type="AlphaFoldDB" id="A0A914EF80"/>
<evidence type="ECO:0000259" key="6">
    <source>
        <dbReference type="PROSITE" id="PS50850"/>
    </source>
</evidence>
<dbReference type="InterPro" id="IPR005828">
    <property type="entry name" value="MFS_sugar_transport-like"/>
</dbReference>
<dbReference type="GO" id="GO:0022857">
    <property type="term" value="F:transmembrane transporter activity"/>
    <property type="evidence" value="ECO:0007669"/>
    <property type="project" value="InterPro"/>
</dbReference>
<feature type="transmembrane region" description="Helical" evidence="5">
    <location>
        <begin position="334"/>
        <end position="354"/>
    </location>
</feature>
<dbReference type="SUPFAM" id="SSF103473">
    <property type="entry name" value="MFS general substrate transporter"/>
    <property type="match status" value="1"/>
</dbReference>
<dbReference type="GO" id="GO:0016020">
    <property type="term" value="C:membrane"/>
    <property type="evidence" value="ECO:0007669"/>
    <property type="project" value="UniProtKB-SubCell"/>
</dbReference>
<dbReference type="InterPro" id="IPR020846">
    <property type="entry name" value="MFS_dom"/>
</dbReference>
<feature type="transmembrane region" description="Helical" evidence="5">
    <location>
        <begin position="210"/>
        <end position="231"/>
    </location>
</feature>
<feature type="domain" description="Major facilitator superfamily (MFS) profile" evidence="6">
    <location>
        <begin position="1"/>
        <end position="358"/>
    </location>
</feature>
<evidence type="ECO:0000256" key="4">
    <source>
        <dbReference type="ARBA" id="ARBA00023136"/>
    </source>
</evidence>
<feature type="transmembrane region" description="Helical" evidence="5">
    <location>
        <begin position="24"/>
        <end position="46"/>
    </location>
</feature>
<keyword evidence="4 5" id="KW-0472">Membrane</keyword>
<reference evidence="8" key="1">
    <citation type="submission" date="2022-11" db="UniProtKB">
        <authorList>
            <consortium name="WormBaseParasite"/>
        </authorList>
    </citation>
    <scope>IDENTIFICATION</scope>
</reference>
<dbReference type="Proteomes" id="UP000887540">
    <property type="component" value="Unplaced"/>
</dbReference>
<feature type="transmembrane region" description="Helical" evidence="5">
    <location>
        <begin position="306"/>
        <end position="328"/>
    </location>
</feature>
<evidence type="ECO:0000256" key="1">
    <source>
        <dbReference type="ARBA" id="ARBA00004141"/>
    </source>
</evidence>
<evidence type="ECO:0000256" key="3">
    <source>
        <dbReference type="ARBA" id="ARBA00022989"/>
    </source>
</evidence>
<dbReference type="Gene3D" id="1.20.1250.20">
    <property type="entry name" value="MFS general substrate transporter like domains"/>
    <property type="match status" value="1"/>
</dbReference>
<dbReference type="PANTHER" id="PTHR24064">
    <property type="entry name" value="SOLUTE CARRIER FAMILY 22 MEMBER"/>
    <property type="match status" value="1"/>
</dbReference>
<organism evidence="7 8">
    <name type="scientific">Acrobeloides nanus</name>
    <dbReference type="NCBI Taxonomy" id="290746"/>
    <lineage>
        <taxon>Eukaryota</taxon>
        <taxon>Metazoa</taxon>
        <taxon>Ecdysozoa</taxon>
        <taxon>Nematoda</taxon>
        <taxon>Chromadorea</taxon>
        <taxon>Rhabditida</taxon>
        <taxon>Tylenchina</taxon>
        <taxon>Cephalobomorpha</taxon>
        <taxon>Cephaloboidea</taxon>
        <taxon>Cephalobidae</taxon>
        <taxon>Acrobeloides</taxon>
    </lineage>
</organism>
<feature type="transmembrane region" description="Helical" evidence="5">
    <location>
        <begin position="80"/>
        <end position="100"/>
    </location>
</feature>